<name>A0A401TQ33_CHIPU</name>
<keyword evidence="2" id="KW-1185">Reference proteome</keyword>
<organism evidence="1 2">
    <name type="scientific">Chiloscyllium punctatum</name>
    <name type="common">Brownbanded bambooshark</name>
    <name type="synonym">Hemiscyllium punctatum</name>
    <dbReference type="NCBI Taxonomy" id="137246"/>
    <lineage>
        <taxon>Eukaryota</taxon>
        <taxon>Metazoa</taxon>
        <taxon>Chordata</taxon>
        <taxon>Craniata</taxon>
        <taxon>Vertebrata</taxon>
        <taxon>Chondrichthyes</taxon>
        <taxon>Elasmobranchii</taxon>
        <taxon>Galeomorphii</taxon>
        <taxon>Galeoidea</taxon>
        <taxon>Orectolobiformes</taxon>
        <taxon>Hemiscylliidae</taxon>
        <taxon>Chiloscyllium</taxon>
    </lineage>
</organism>
<feature type="non-terminal residue" evidence="1">
    <location>
        <position position="175"/>
    </location>
</feature>
<gene>
    <name evidence="1" type="ORF">chiPu_0028930</name>
</gene>
<dbReference type="AlphaFoldDB" id="A0A401TQ33"/>
<evidence type="ECO:0000313" key="2">
    <source>
        <dbReference type="Proteomes" id="UP000287033"/>
    </source>
</evidence>
<dbReference type="Proteomes" id="UP000287033">
    <property type="component" value="Unassembled WGS sequence"/>
</dbReference>
<protein>
    <submittedName>
        <fullName evidence="1">Uncharacterized protein</fullName>
    </submittedName>
</protein>
<sequence>MVEEILPPSLRCVPTCIASWAPFFPNRHMFLRAAPGWCSPQNHATVLRPHAGVQDILIIDTLNALCGPGFYLGPRLSEGHLAINRTRLGWRERGWDVAEDPSSLSPKIQTPEPSGIRALGLCPHPAHSVRQARHHPPAWERGLASVCVVAVGRVRLSPVPEWPSVVYTATCTASS</sequence>
<reference evidence="1 2" key="1">
    <citation type="journal article" date="2018" name="Nat. Ecol. Evol.">
        <title>Shark genomes provide insights into elasmobranch evolution and the origin of vertebrates.</title>
        <authorList>
            <person name="Hara Y"/>
            <person name="Yamaguchi K"/>
            <person name="Onimaru K"/>
            <person name="Kadota M"/>
            <person name="Koyanagi M"/>
            <person name="Keeley SD"/>
            <person name="Tatsumi K"/>
            <person name="Tanaka K"/>
            <person name="Motone F"/>
            <person name="Kageyama Y"/>
            <person name="Nozu R"/>
            <person name="Adachi N"/>
            <person name="Nishimura O"/>
            <person name="Nakagawa R"/>
            <person name="Tanegashima C"/>
            <person name="Kiyatake I"/>
            <person name="Matsumoto R"/>
            <person name="Murakumo K"/>
            <person name="Nishida K"/>
            <person name="Terakita A"/>
            <person name="Kuratani S"/>
            <person name="Sato K"/>
            <person name="Hyodo S Kuraku.S."/>
        </authorList>
    </citation>
    <scope>NUCLEOTIDE SEQUENCE [LARGE SCALE GENOMIC DNA]</scope>
</reference>
<accession>A0A401TQ33</accession>
<proteinExistence type="predicted"/>
<dbReference type="EMBL" id="BEZZ01143798">
    <property type="protein sequence ID" value="GCC44732.1"/>
    <property type="molecule type" value="Genomic_DNA"/>
</dbReference>
<comment type="caution">
    <text evidence="1">The sequence shown here is derived from an EMBL/GenBank/DDBJ whole genome shotgun (WGS) entry which is preliminary data.</text>
</comment>
<evidence type="ECO:0000313" key="1">
    <source>
        <dbReference type="EMBL" id="GCC44732.1"/>
    </source>
</evidence>